<keyword evidence="2" id="KW-0812">Transmembrane</keyword>
<dbReference type="OrthoDB" id="3265734at2759"/>
<name>A0A2A9NNV5_9AGAR</name>
<reference evidence="3 4" key="1">
    <citation type="submission" date="2014-02" db="EMBL/GenBank/DDBJ databases">
        <title>Transposable element dynamics among asymbiotic and ectomycorrhizal Amanita fungi.</title>
        <authorList>
            <consortium name="DOE Joint Genome Institute"/>
            <person name="Hess J."/>
            <person name="Skrede I."/>
            <person name="Wolfe B."/>
            <person name="LaButti K."/>
            <person name="Ohm R.A."/>
            <person name="Grigoriev I.V."/>
            <person name="Pringle A."/>
        </authorList>
    </citation>
    <scope>NUCLEOTIDE SEQUENCE [LARGE SCALE GENOMIC DNA]</scope>
    <source>
        <strain evidence="3 4">SKay4041</strain>
    </source>
</reference>
<dbReference type="STRING" id="703135.A0A2A9NNV5"/>
<dbReference type="AlphaFoldDB" id="A0A2A9NNV5"/>
<evidence type="ECO:0000256" key="2">
    <source>
        <dbReference type="SAM" id="Phobius"/>
    </source>
</evidence>
<dbReference type="EMBL" id="KZ302030">
    <property type="protein sequence ID" value="PFH49426.1"/>
    <property type="molecule type" value="Genomic_DNA"/>
</dbReference>
<dbReference type="Gene3D" id="2.60.120.260">
    <property type="entry name" value="Galactose-binding domain-like"/>
    <property type="match status" value="2"/>
</dbReference>
<evidence type="ECO:0000313" key="3">
    <source>
        <dbReference type="EMBL" id="PFH49426.1"/>
    </source>
</evidence>
<sequence>MDYIFIDDRDNNIMYAGGDWIAGFKQGISEYKRTVHSTNHSGSRLAYAFRGTSISAFGTLGNLSNSSVPPSGNFIIDNSPAVSFQTHPVDTTLYRQMFFQSPDLSDGLHTLLMTVSSDQVTFWLDYLMVTPSVGIRQDPTLVKVEDDDPKVQYTGNWTTGGTLFDSNRTIHSTSSIGSEVTFSFFGSSITVFGRLPNTTVSAGYPAAVFIIDDENPATLIAIPPVQEKTVYQVPIFQSPTLPPGQHTLKIQSQENVTDLSLDFFLYTQPSNVTATSSTGGSVATGSGSSSPTSITGQVSAGAIAGGAIGGGLGLLILVSLAFLFWYKWSRSRTSDTSKLDSYTANLPEGVTPFTSELGGQHSVPAGAVPTAAVVTRYFPASPQYVGGSNANDAVVPPPEKQRPGLQVPGSQSVDRLEAQRRGPPSYRTT</sequence>
<feature type="transmembrane region" description="Helical" evidence="2">
    <location>
        <begin position="300"/>
        <end position="326"/>
    </location>
</feature>
<organism evidence="3 4">
    <name type="scientific">Amanita thiersii Skay4041</name>
    <dbReference type="NCBI Taxonomy" id="703135"/>
    <lineage>
        <taxon>Eukaryota</taxon>
        <taxon>Fungi</taxon>
        <taxon>Dikarya</taxon>
        <taxon>Basidiomycota</taxon>
        <taxon>Agaricomycotina</taxon>
        <taxon>Agaricomycetes</taxon>
        <taxon>Agaricomycetidae</taxon>
        <taxon>Agaricales</taxon>
        <taxon>Pluteineae</taxon>
        <taxon>Amanitaceae</taxon>
        <taxon>Amanita</taxon>
    </lineage>
</organism>
<keyword evidence="2" id="KW-0472">Membrane</keyword>
<dbReference type="Proteomes" id="UP000242287">
    <property type="component" value="Unassembled WGS sequence"/>
</dbReference>
<proteinExistence type="predicted"/>
<gene>
    <name evidence="3" type="ORF">AMATHDRAFT_4940</name>
</gene>
<evidence type="ECO:0000313" key="4">
    <source>
        <dbReference type="Proteomes" id="UP000242287"/>
    </source>
</evidence>
<feature type="region of interest" description="Disordered" evidence="1">
    <location>
        <begin position="388"/>
        <end position="429"/>
    </location>
</feature>
<evidence type="ECO:0000256" key="1">
    <source>
        <dbReference type="SAM" id="MobiDB-lite"/>
    </source>
</evidence>
<protein>
    <recommendedName>
        <fullName evidence="5">Transmembrane protein</fullName>
    </recommendedName>
</protein>
<evidence type="ECO:0008006" key="5">
    <source>
        <dbReference type="Google" id="ProtNLM"/>
    </source>
</evidence>
<keyword evidence="4" id="KW-1185">Reference proteome</keyword>
<accession>A0A2A9NNV5</accession>
<keyword evidence="2" id="KW-1133">Transmembrane helix</keyword>